<name>A0A5R9KSU8_9BACT</name>
<sequence>MFKTGNSEVIRNKDFSAENLPETYFEQVSFVQCTFGNLSGIDLIDCIFEDCNLSNASVKNTKFSDITFLNCKLTGINFTESKDFAFAARFENCILDYAIFEKKKLNKSIFSNCKIHGADFNNADLSKCKLHNCDFWDAVFENTNLAGVDFSTSKNFTIDPTANNIRKAKFLSSDLAGLLTKFDIIIK</sequence>
<organism evidence="1 2">
    <name type="scientific">Dyadobacter luticola</name>
    <dbReference type="NCBI Taxonomy" id="1979387"/>
    <lineage>
        <taxon>Bacteria</taxon>
        <taxon>Pseudomonadati</taxon>
        <taxon>Bacteroidota</taxon>
        <taxon>Cytophagia</taxon>
        <taxon>Cytophagales</taxon>
        <taxon>Spirosomataceae</taxon>
        <taxon>Dyadobacter</taxon>
    </lineage>
</organism>
<keyword evidence="2" id="KW-1185">Reference proteome</keyword>
<dbReference type="InterPro" id="IPR052949">
    <property type="entry name" value="PA_immunity-related"/>
</dbReference>
<reference evidence="1 2" key="1">
    <citation type="submission" date="2019-05" db="EMBL/GenBank/DDBJ databases">
        <authorList>
            <person name="Qu J.-H."/>
        </authorList>
    </citation>
    <scope>NUCLEOTIDE SEQUENCE [LARGE SCALE GENOMIC DNA]</scope>
    <source>
        <strain evidence="1 2">T17</strain>
    </source>
</reference>
<evidence type="ECO:0000313" key="2">
    <source>
        <dbReference type="Proteomes" id="UP000306402"/>
    </source>
</evidence>
<dbReference type="EMBL" id="VCEJ01000005">
    <property type="protein sequence ID" value="TLU99166.1"/>
    <property type="molecule type" value="Genomic_DNA"/>
</dbReference>
<accession>A0A5R9KSU8</accession>
<gene>
    <name evidence="1" type="ORF">FEN17_21565</name>
</gene>
<dbReference type="Pfam" id="PF00805">
    <property type="entry name" value="Pentapeptide"/>
    <property type="match status" value="1"/>
</dbReference>
<dbReference type="Pfam" id="PF13599">
    <property type="entry name" value="Pentapeptide_4"/>
    <property type="match status" value="1"/>
</dbReference>
<comment type="caution">
    <text evidence="1">The sequence shown here is derived from an EMBL/GenBank/DDBJ whole genome shotgun (WGS) entry which is preliminary data.</text>
</comment>
<dbReference type="PANTHER" id="PTHR42999:SF1">
    <property type="entry name" value="PENTAPEPTIDE REPEAT-CONTAINING PROTEIN"/>
    <property type="match status" value="1"/>
</dbReference>
<dbReference type="RefSeq" id="WP_138367457.1">
    <property type="nucleotide sequence ID" value="NZ_VCEJ01000005.1"/>
</dbReference>
<evidence type="ECO:0000313" key="1">
    <source>
        <dbReference type="EMBL" id="TLU99166.1"/>
    </source>
</evidence>
<protein>
    <submittedName>
        <fullName evidence="1">Pentapeptide repeat-containing protein</fullName>
    </submittedName>
</protein>
<dbReference type="OrthoDB" id="67652at2"/>
<dbReference type="InterPro" id="IPR001646">
    <property type="entry name" value="5peptide_repeat"/>
</dbReference>
<dbReference type="Gene3D" id="2.160.20.80">
    <property type="entry name" value="E3 ubiquitin-protein ligase SopA"/>
    <property type="match status" value="1"/>
</dbReference>
<dbReference type="Proteomes" id="UP000306402">
    <property type="component" value="Unassembled WGS sequence"/>
</dbReference>
<dbReference type="AlphaFoldDB" id="A0A5R9KSU8"/>
<dbReference type="PANTHER" id="PTHR42999">
    <property type="entry name" value="ANTIBIOTIC RESISTANCE PROTEIN MCBG"/>
    <property type="match status" value="1"/>
</dbReference>
<proteinExistence type="predicted"/>
<dbReference type="SUPFAM" id="SSF141571">
    <property type="entry name" value="Pentapeptide repeat-like"/>
    <property type="match status" value="1"/>
</dbReference>